<dbReference type="PANTHER" id="PTHR14969:SF13">
    <property type="entry name" value="AT30094P"/>
    <property type="match status" value="1"/>
</dbReference>
<organism evidence="3 4">
    <name type="scientific">Glacieibacterium frigidum</name>
    <dbReference type="NCBI Taxonomy" id="2593303"/>
    <lineage>
        <taxon>Bacteria</taxon>
        <taxon>Pseudomonadati</taxon>
        <taxon>Pseudomonadota</taxon>
        <taxon>Alphaproteobacteria</taxon>
        <taxon>Sphingomonadales</taxon>
        <taxon>Sphingosinicellaceae</taxon>
        <taxon>Glacieibacterium</taxon>
    </lineage>
</organism>
<evidence type="ECO:0000313" key="4">
    <source>
        <dbReference type="Proteomes" id="UP000317894"/>
    </source>
</evidence>
<evidence type="ECO:0000313" key="3">
    <source>
        <dbReference type="EMBL" id="TRW18407.1"/>
    </source>
</evidence>
<dbReference type="Gene3D" id="1.20.144.10">
    <property type="entry name" value="Phosphatidic acid phosphatase type 2/haloperoxidase"/>
    <property type="match status" value="2"/>
</dbReference>
<feature type="transmembrane region" description="Helical" evidence="1">
    <location>
        <begin position="55"/>
        <end position="76"/>
    </location>
</feature>
<comment type="caution">
    <text evidence="3">The sequence shown here is derived from an EMBL/GenBank/DDBJ whole genome shotgun (WGS) entry which is preliminary data.</text>
</comment>
<dbReference type="EMBL" id="VJWA01000001">
    <property type="protein sequence ID" value="TRW18407.1"/>
    <property type="molecule type" value="Genomic_DNA"/>
</dbReference>
<sequence length="181" mass="19552">MTALRRSDDLAQPIGPTWLQNAMLDFTALGGVSVLTLLTILAVGLLLAQRKWWRALFLVGAISGGALLNAGLKIGFARERPDLVAHLVKVHDLSFPSGHAMNSAVVYLTIGVLLARAEKGPRVKAYLLGGAVLLTLLVGCSRVYLGVHFPTDVLAGWTVGASWATLCWLVAEWWRQRGTRV</sequence>
<accession>A0A552UJJ7</accession>
<dbReference type="InterPro" id="IPR000326">
    <property type="entry name" value="PAP2/HPO"/>
</dbReference>
<dbReference type="Pfam" id="PF01569">
    <property type="entry name" value="PAP2"/>
    <property type="match status" value="1"/>
</dbReference>
<dbReference type="CDD" id="cd03392">
    <property type="entry name" value="PAP2_like_2"/>
    <property type="match status" value="1"/>
</dbReference>
<name>A0A552UJJ7_9SPHN</name>
<dbReference type="SUPFAM" id="SSF48317">
    <property type="entry name" value="Acid phosphatase/Vanadium-dependent haloperoxidase"/>
    <property type="match status" value="1"/>
</dbReference>
<dbReference type="PANTHER" id="PTHR14969">
    <property type="entry name" value="SPHINGOSINE-1-PHOSPHATE PHOSPHOHYDROLASE"/>
    <property type="match status" value="1"/>
</dbReference>
<feature type="domain" description="Phosphatidic acid phosphatase type 2/haloperoxidase" evidence="2">
    <location>
        <begin position="54"/>
        <end position="168"/>
    </location>
</feature>
<feature type="transmembrane region" description="Helical" evidence="1">
    <location>
        <begin position="26"/>
        <end position="48"/>
    </location>
</feature>
<feature type="transmembrane region" description="Helical" evidence="1">
    <location>
        <begin position="153"/>
        <end position="171"/>
    </location>
</feature>
<dbReference type="SMART" id="SM00014">
    <property type="entry name" value="acidPPc"/>
    <property type="match status" value="1"/>
</dbReference>
<evidence type="ECO:0000259" key="2">
    <source>
        <dbReference type="SMART" id="SM00014"/>
    </source>
</evidence>
<dbReference type="Proteomes" id="UP000317894">
    <property type="component" value="Unassembled WGS sequence"/>
</dbReference>
<keyword evidence="1" id="KW-1133">Transmembrane helix</keyword>
<reference evidence="3 4" key="1">
    <citation type="submission" date="2019-07" db="EMBL/GenBank/DDBJ databases">
        <title>Novel species isolated from glacier.</title>
        <authorList>
            <person name="Liu Q."/>
            <person name="Xin Y.-H."/>
        </authorList>
    </citation>
    <scope>NUCLEOTIDE SEQUENCE [LARGE SCALE GENOMIC DNA]</scope>
    <source>
        <strain evidence="3 4">LB1R16</strain>
    </source>
</reference>
<gene>
    <name evidence="3" type="ORF">FMM06_05075</name>
</gene>
<dbReference type="OrthoDB" id="9801622at2"/>
<keyword evidence="1" id="KW-0472">Membrane</keyword>
<keyword evidence="4" id="KW-1185">Reference proteome</keyword>
<protein>
    <submittedName>
        <fullName evidence="3">Phosphatase PAP2 family protein</fullName>
    </submittedName>
</protein>
<feature type="transmembrane region" description="Helical" evidence="1">
    <location>
        <begin position="96"/>
        <end position="114"/>
    </location>
</feature>
<keyword evidence="1" id="KW-0812">Transmembrane</keyword>
<proteinExistence type="predicted"/>
<feature type="transmembrane region" description="Helical" evidence="1">
    <location>
        <begin position="126"/>
        <end position="147"/>
    </location>
</feature>
<dbReference type="InterPro" id="IPR036938">
    <property type="entry name" value="PAP2/HPO_sf"/>
</dbReference>
<evidence type="ECO:0000256" key="1">
    <source>
        <dbReference type="SAM" id="Phobius"/>
    </source>
</evidence>
<dbReference type="AlphaFoldDB" id="A0A552UJJ7"/>